<dbReference type="CDD" id="cd09001">
    <property type="entry name" value="GH43_FsAxh1-like"/>
    <property type="match status" value="1"/>
</dbReference>
<dbReference type="InterPro" id="IPR006710">
    <property type="entry name" value="Glyco_hydro_43"/>
</dbReference>
<dbReference type="InterPro" id="IPR051795">
    <property type="entry name" value="Glycosyl_Hydrlase_43"/>
</dbReference>
<feature type="active site" description="Proton acceptor" evidence="4">
    <location>
        <position position="31"/>
    </location>
</feature>
<evidence type="ECO:0000256" key="6">
    <source>
        <dbReference type="RuleBase" id="RU361187"/>
    </source>
</evidence>
<comment type="caution">
    <text evidence="8">The sequence shown here is derived from an EMBL/GenBank/DDBJ whole genome shotgun (WGS) entry which is preliminary data.</text>
</comment>
<dbReference type="SUPFAM" id="SSF49899">
    <property type="entry name" value="Concanavalin A-like lectins/glucanases"/>
    <property type="match status" value="1"/>
</dbReference>
<keyword evidence="9" id="KW-1185">Reference proteome</keyword>
<feature type="domain" description="Beta-xylosidase C-terminal Concanavalin A-like" evidence="7">
    <location>
        <begin position="310"/>
        <end position="492"/>
    </location>
</feature>
<dbReference type="RefSeq" id="WP_185138205.1">
    <property type="nucleotide sequence ID" value="NZ_JACJVR010000087.1"/>
</dbReference>
<evidence type="ECO:0000256" key="2">
    <source>
        <dbReference type="ARBA" id="ARBA00022801"/>
    </source>
</evidence>
<sequence>MERQTIRSDGAWGDLGNGYYRNPVLNADYSDPDVIRVGDEFYMVASDFHYMGMQVLHSRDLVNWTLIGKVYDRLDIDPRYDAMDRYAHGSWAPAIRYQGGRFYVYFCTPEEGLYMSSAEKPEGPWTPLHEVKRVKGWEDPCPFWDEDGSAYLGHSTVGAGPIIIHRMSADGKELLDDGVIVYVGKIAEGTKIFKRNGYYYLVIPEGGVEIGWQTVLRSRSLYGPYERRVTLAQGATTVNGPHQGALVELASGETWFLHFQSAGAAGRVCHLQPARWEDDWPVMGANGEPVHLYAKPRVGGDYPPCLPQSSDEFDRPELGLQWQWNHNPADGMWSLTERPGALRLKAMAAPGLLQARNTLTQKLMGTSGAYETVLEWTGLKEGQRAGLAYLCHREENWIGVAKEGGRCFLRAVTAGKAYHGPELASEGVVWLGSSFDLAGETRFAFSLDGREFMRFGGACSMAAGFWKGARIALFSYTLGEEGGHADFRRFQYDRHDREIRGAAGR</sequence>
<gene>
    <name evidence="8" type="ORF">H7B90_22820</name>
</gene>
<accession>A0A841U7J2</accession>
<dbReference type="GO" id="GO:0005975">
    <property type="term" value="P:carbohydrate metabolic process"/>
    <property type="evidence" value="ECO:0007669"/>
    <property type="project" value="InterPro"/>
</dbReference>
<feature type="site" description="Important for catalytic activity, responsible for pKa modulation of the active site Glu and correct orientation of both the proton donor and substrate" evidence="5">
    <location>
        <position position="139"/>
    </location>
</feature>
<dbReference type="InterPro" id="IPR023296">
    <property type="entry name" value="Glyco_hydro_beta-prop_sf"/>
</dbReference>
<evidence type="ECO:0000256" key="3">
    <source>
        <dbReference type="ARBA" id="ARBA00023295"/>
    </source>
</evidence>
<dbReference type="AlphaFoldDB" id="A0A841U7J2"/>
<protein>
    <submittedName>
        <fullName evidence="8">Glycosyl hydrolase 43 family protein</fullName>
    </submittedName>
</protein>
<dbReference type="EMBL" id="JACJVR010000087">
    <property type="protein sequence ID" value="MBB6694233.1"/>
    <property type="molecule type" value="Genomic_DNA"/>
</dbReference>
<organism evidence="8 9">
    <name type="scientific">Cohnella xylanilytica</name>
    <dbReference type="NCBI Taxonomy" id="557555"/>
    <lineage>
        <taxon>Bacteria</taxon>
        <taxon>Bacillati</taxon>
        <taxon>Bacillota</taxon>
        <taxon>Bacilli</taxon>
        <taxon>Bacillales</taxon>
        <taxon>Paenibacillaceae</taxon>
        <taxon>Cohnella</taxon>
    </lineage>
</organism>
<dbReference type="SUPFAM" id="SSF75005">
    <property type="entry name" value="Arabinanase/levansucrase/invertase"/>
    <property type="match status" value="1"/>
</dbReference>
<name>A0A841U7J2_9BACL</name>
<dbReference type="InterPro" id="IPR041542">
    <property type="entry name" value="GH43_C2"/>
</dbReference>
<feature type="active site" description="Proton donor" evidence="4">
    <location>
        <position position="188"/>
    </location>
</feature>
<evidence type="ECO:0000259" key="7">
    <source>
        <dbReference type="Pfam" id="PF17851"/>
    </source>
</evidence>
<evidence type="ECO:0000313" key="9">
    <source>
        <dbReference type="Proteomes" id="UP000553776"/>
    </source>
</evidence>
<dbReference type="Gene3D" id="2.60.120.200">
    <property type="match status" value="1"/>
</dbReference>
<dbReference type="GO" id="GO:0004553">
    <property type="term" value="F:hydrolase activity, hydrolyzing O-glycosyl compounds"/>
    <property type="evidence" value="ECO:0007669"/>
    <property type="project" value="InterPro"/>
</dbReference>
<dbReference type="Gene3D" id="2.115.10.20">
    <property type="entry name" value="Glycosyl hydrolase domain, family 43"/>
    <property type="match status" value="1"/>
</dbReference>
<keyword evidence="3 6" id="KW-0326">Glycosidase</keyword>
<dbReference type="InterPro" id="IPR013320">
    <property type="entry name" value="ConA-like_dom_sf"/>
</dbReference>
<evidence type="ECO:0000313" key="8">
    <source>
        <dbReference type="EMBL" id="MBB6694233.1"/>
    </source>
</evidence>
<keyword evidence="2 6" id="KW-0378">Hydrolase</keyword>
<dbReference type="Pfam" id="PF04616">
    <property type="entry name" value="Glyco_hydro_43"/>
    <property type="match status" value="1"/>
</dbReference>
<dbReference type="Proteomes" id="UP000553776">
    <property type="component" value="Unassembled WGS sequence"/>
</dbReference>
<reference evidence="8 9" key="1">
    <citation type="submission" date="2020-08" db="EMBL/GenBank/DDBJ databases">
        <title>Cohnella phylogeny.</title>
        <authorList>
            <person name="Dunlap C."/>
        </authorList>
    </citation>
    <scope>NUCLEOTIDE SEQUENCE [LARGE SCALE GENOMIC DNA]</scope>
    <source>
        <strain evidence="8 9">DSM 25239</strain>
    </source>
</reference>
<dbReference type="PANTHER" id="PTHR42812">
    <property type="entry name" value="BETA-XYLOSIDASE"/>
    <property type="match status" value="1"/>
</dbReference>
<evidence type="ECO:0000256" key="1">
    <source>
        <dbReference type="ARBA" id="ARBA00009865"/>
    </source>
</evidence>
<dbReference type="PANTHER" id="PTHR42812:SF12">
    <property type="entry name" value="BETA-XYLOSIDASE-RELATED"/>
    <property type="match status" value="1"/>
</dbReference>
<proteinExistence type="inferred from homology"/>
<dbReference type="Pfam" id="PF17851">
    <property type="entry name" value="GH43_C2"/>
    <property type="match status" value="1"/>
</dbReference>
<evidence type="ECO:0000256" key="5">
    <source>
        <dbReference type="PIRSR" id="PIRSR606710-2"/>
    </source>
</evidence>
<evidence type="ECO:0000256" key="4">
    <source>
        <dbReference type="PIRSR" id="PIRSR606710-1"/>
    </source>
</evidence>
<comment type="similarity">
    <text evidence="1 6">Belongs to the glycosyl hydrolase 43 family.</text>
</comment>